<feature type="transmembrane region" description="Helical" evidence="6">
    <location>
        <begin position="209"/>
        <end position="228"/>
    </location>
</feature>
<evidence type="ECO:0000256" key="3">
    <source>
        <dbReference type="ARBA" id="ARBA00022692"/>
    </source>
</evidence>
<keyword evidence="9" id="KW-1185">Reference proteome</keyword>
<dbReference type="InterPro" id="IPR020846">
    <property type="entry name" value="MFS_dom"/>
</dbReference>
<feature type="transmembrane region" description="Helical" evidence="6">
    <location>
        <begin position="102"/>
        <end position="124"/>
    </location>
</feature>
<feature type="transmembrane region" description="Helical" evidence="6">
    <location>
        <begin position="298"/>
        <end position="318"/>
    </location>
</feature>
<evidence type="ECO:0000256" key="2">
    <source>
        <dbReference type="ARBA" id="ARBA00022475"/>
    </source>
</evidence>
<dbReference type="CDD" id="cd17329">
    <property type="entry name" value="MFS_MdtH_MDR_like"/>
    <property type="match status" value="1"/>
</dbReference>
<feature type="transmembrane region" description="Helical" evidence="6">
    <location>
        <begin position="162"/>
        <end position="184"/>
    </location>
</feature>
<keyword evidence="2" id="KW-1003">Cell membrane</keyword>
<feature type="transmembrane region" description="Helical" evidence="6">
    <location>
        <begin position="338"/>
        <end position="358"/>
    </location>
</feature>
<dbReference type="Pfam" id="PF07690">
    <property type="entry name" value="MFS_1"/>
    <property type="match status" value="1"/>
</dbReference>
<dbReference type="PROSITE" id="PS50850">
    <property type="entry name" value="MFS"/>
    <property type="match status" value="1"/>
</dbReference>
<gene>
    <name evidence="8" type="ORF">ACFFRN_03795</name>
</gene>
<sequence>MWRRLRSFDRSVQLLMANQLAINTGFYMLMPYLAGHLSGGLGMAAWTVGLVLGVRNLSQQGLFLLGGTLADRLGYRQVIIAGCLLRTAGFALLGFVDALPALIVASAMTGFAGALFNPAVRAYVAHDAGERRVEAFALFNVFYQAGILLGPLIGLALVAVDFRLVCAVAAAVFAMLTVLQLFALPPCRVETSTSGILADWRSVVTNRPFVLFAFAMAGSYVLSFQVYLALPLELGSAGGVGLIFMVSALVAIAGQLRITDWARRRWTGEQAITRGLALMGLAFVPLLVYGSAAPSTRLAAVLVCTALLALGTALTYPFEMDTVVTLSDDRLVATHYGLYNTIAGIAIAVGNVVIGRLLDVGWAVPWLVLTVVGLASALAVRLVSVSRSRPAERPARTPSARTES</sequence>
<dbReference type="InterPro" id="IPR036259">
    <property type="entry name" value="MFS_trans_sf"/>
</dbReference>
<evidence type="ECO:0000256" key="6">
    <source>
        <dbReference type="SAM" id="Phobius"/>
    </source>
</evidence>
<feature type="domain" description="Major facilitator superfamily (MFS) profile" evidence="7">
    <location>
        <begin position="1"/>
        <end position="388"/>
    </location>
</feature>
<dbReference type="PANTHER" id="PTHR42688">
    <property type="entry name" value="CONSERVED PROTEIN"/>
    <property type="match status" value="1"/>
</dbReference>
<evidence type="ECO:0000256" key="5">
    <source>
        <dbReference type="ARBA" id="ARBA00023136"/>
    </source>
</evidence>
<keyword evidence="4 6" id="KW-1133">Transmembrane helix</keyword>
<protein>
    <submittedName>
        <fullName evidence="8">MDR family MFS transporter</fullName>
    </submittedName>
</protein>
<keyword evidence="5 6" id="KW-0472">Membrane</keyword>
<proteinExistence type="predicted"/>
<dbReference type="EMBL" id="JBHMCE010000001">
    <property type="protein sequence ID" value="MFB9525735.1"/>
    <property type="molecule type" value="Genomic_DNA"/>
</dbReference>
<dbReference type="InterPro" id="IPR052425">
    <property type="entry name" value="Uncharacterized_MFS-type"/>
</dbReference>
<feature type="transmembrane region" description="Helical" evidence="6">
    <location>
        <begin position="275"/>
        <end position="292"/>
    </location>
</feature>
<evidence type="ECO:0000256" key="4">
    <source>
        <dbReference type="ARBA" id="ARBA00022989"/>
    </source>
</evidence>
<evidence type="ECO:0000256" key="1">
    <source>
        <dbReference type="ARBA" id="ARBA00004651"/>
    </source>
</evidence>
<comment type="subcellular location">
    <subcellularLocation>
        <location evidence="1">Cell membrane</location>
        <topology evidence="1">Multi-pass membrane protein</topology>
    </subcellularLocation>
</comment>
<feature type="transmembrane region" description="Helical" evidence="6">
    <location>
        <begin position="136"/>
        <end position="156"/>
    </location>
</feature>
<dbReference type="Gene3D" id="1.20.1250.20">
    <property type="entry name" value="MFS general substrate transporter like domains"/>
    <property type="match status" value="1"/>
</dbReference>
<feature type="transmembrane region" description="Helical" evidence="6">
    <location>
        <begin position="36"/>
        <end position="57"/>
    </location>
</feature>
<dbReference type="SUPFAM" id="SSF103473">
    <property type="entry name" value="MFS general substrate transporter"/>
    <property type="match status" value="1"/>
</dbReference>
<dbReference type="PANTHER" id="PTHR42688:SF1">
    <property type="entry name" value="BLR5212 PROTEIN"/>
    <property type="match status" value="1"/>
</dbReference>
<organism evidence="8 9">
    <name type="scientific">Nonomuraea roseola</name>
    <dbReference type="NCBI Taxonomy" id="46179"/>
    <lineage>
        <taxon>Bacteria</taxon>
        <taxon>Bacillati</taxon>
        <taxon>Actinomycetota</taxon>
        <taxon>Actinomycetes</taxon>
        <taxon>Streptosporangiales</taxon>
        <taxon>Streptosporangiaceae</taxon>
        <taxon>Nonomuraea</taxon>
    </lineage>
</organism>
<evidence type="ECO:0000313" key="8">
    <source>
        <dbReference type="EMBL" id="MFB9525735.1"/>
    </source>
</evidence>
<comment type="caution">
    <text evidence="8">The sequence shown here is derived from an EMBL/GenBank/DDBJ whole genome shotgun (WGS) entry which is preliminary data.</text>
</comment>
<dbReference type="InterPro" id="IPR011701">
    <property type="entry name" value="MFS"/>
</dbReference>
<keyword evidence="3 6" id="KW-0812">Transmembrane</keyword>
<accession>A0ABV5PRB7</accession>
<evidence type="ECO:0000313" key="9">
    <source>
        <dbReference type="Proteomes" id="UP001589646"/>
    </source>
</evidence>
<reference evidence="8 9" key="1">
    <citation type="submission" date="2024-09" db="EMBL/GenBank/DDBJ databases">
        <authorList>
            <person name="Sun Q."/>
            <person name="Mori K."/>
        </authorList>
    </citation>
    <scope>NUCLEOTIDE SEQUENCE [LARGE SCALE GENOMIC DNA]</scope>
    <source>
        <strain evidence="8 9">JCM 3323</strain>
    </source>
</reference>
<dbReference type="Proteomes" id="UP001589646">
    <property type="component" value="Unassembled WGS sequence"/>
</dbReference>
<name>A0ABV5PRB7_9ACTN</name>
<feature type="transmembrane region" description="Helical" evidence="6">
    <location>
        <begin position="364"/>
        <end position="383"/>
    </location>
</feature>
<dbReference type="RefSeq" id="WP_346125920.1">
    <property type="nucleotide sequence ID" value="NZ_BAAAXC010000015.1"/>
</dbReference>
<evidence type="ECO:0000259" key="7">
    <source>
        <dbReference type="PROSITE" id="PS50850"/>
    </source>
</evidence>
<feature type="transmembrane region" description="Helical" evidence="6">
    <location>
        <begin position="234"/>
        <end position="254"/>
    </location>
</feature>